<gene>
    <name evidence="4" type="ORF">PEX2_017580</name>
</gene>
<dbReference type="VEuPathDB" id="FungiDB:PEXP_065710"/>
<evidence type="ECO:0000259" key="3">
    <source>
        <dbReference type="Pfam" id="PF10432"/>
    </source>
</evidence>
<proteinExistence type="inferred from homology"/>
<dbReference type="Pfam" id="PF10432">
    <property type="entry name" value="bact-PGI_C"/>
    <property type="match status" value="1"/>
</dbReference>
<organism evidence="4 5">
    <name type="scientific">Penicillium expansum</name>
    <name type="common">Blue mold rot fungus</name>
    <dbReference type="NCBI Taxonomy" id="27334"/>
    <lineage>
        <taxon>Eukaryota</taxon>
        <taxon>Fungi</taxon>
        <taxon>Dikarya</taxon>
        <taxon>Ascomycota</taxon>
        <taxon>Pezizomycotina</taxon>
        <taxon>Eurotiomycetes</taxon>
        <taxon>Eurotiomycetidae</taxon>
        <taxon>Eurotiales</taxon>
        <taxon>Aspergillaceae</taxon>
        <taxon>Penicillium</taxon>
    </lineage>
</organism>
<keyword evidence="2" id="KW-0413">Isomerase</keyword>
<dbReference type="GO" id="GO:1901135">
    <property type="term" value="P:carbohydrate derivative metabolic process"/>
    <property type="evidence" value="ECO:0007669"/>
    <property type="project" value="InterPro"/>
</dbReference>
<dbReference type="HOGENOM" id="CLU_065613_0_0_1"/>
<dbReference type="InterPro" id="IPR019490">
    <property type="entry name" value="Glu6P/Mann6P_isomerase_C"/>
</dbReference>
<sequence>MLQKQEVVMQPRLERLEQMLGDPLFESILWGHEYDLGGLDNSLRIKIESGQFKRIVFYGMGCSSVVSDIVKGFFLTEHIPIHVQVVNDYDSDWFIDRDTLKDDSTLTIIVCYSGWSVEPCLFFETMRKMTGNRNLIVLSGGGKIAALCQEHGTSLIQYKLRHADREYPLYHVQQFFSIFLDLFHKLKITKSSYQSELEDSVKFLKAEFHEETLKRAEAIAEKLRGSRIVLLSTADWYVTLLKQTTMFFNEIAMVPTHRNLLHEFSHTEVAAYSDPANKQAIVTFCDSNADEYTRNKIQTLEGLFGSKEVPQNCNIEFVQIDLDQENFFKKFFFTHFFTIYVAYYLGKYSDVEGRDLISIAAKNPWWSQRSIELFPKCIDIPSVLESEKAGDNLNEPV</sequence>
<evidence type="ECO:0000256" key="2">
    <source>
        <dbReference type="ARBA" id="ARBA00023235"/>
    </source>
</evidence>
<evidence type="ECO:0000313" key="4">
    <source>
        <dbReference type="EMBL" id="KGO62351.1"/>
    </source>
</evidence>
<reference evidence="4 5" key="1">
    <citation type="journal article" date="2015" name="Mol. Plant Microbe Interact.">
        <title>Genome, transcriptome, and functional analyses of Penicillium expansum provide new insights into secondary metabolism and pathogenicity.</title>
        <authorList>
            <person name="Ballester A.R."/>
            <person name="Marcet-Houben M."/>
            <person name="Levin E."/>
            <person name="Sela N."/>
            <person name="Selma-Lazaro C."/>
            <person name="Carmona L."/>
            <person name="Wisniewski M."/>
            <person name="Droby S."/>
            <person name="Gonzalez-Candelas L."/>
            <person name="Gabaldon T."/>
        </authorList>
    </citation>
    <scope>NUCLEOTIDE SEQUENCE [LARGE SCALE GENOMIC DNA]</scope>
    <source>
        <strain evidence="4 5">MD-8</strain>
    </source>
</reference>
<comment type="similarity">
    <text evidence="1">Belongs to the PGI/PMI family.</text>
</comment>
<dbReference type="EMBL" id="JQFZ01000021">
    <property type="protein sequence ID" value="KGO62351.1"/>
    <property type="molecule type" value="Genomic_DNA"/>
</dbReference>
<dbReference type="RefSeq" id="XP_016602920.1">
    <property type="nucleotide sequence ID" value="XM_016739033.1"/>
</dbReference>
<dbReference type="GO" id="GO:0005975">
    <property type="term" value="P:carbohydrate metabolic process"/>
    <property type="evidence" value="ECO:0007669"/>
    <property type="project" value="InterPro"/>
</dbReference>
<dbReference type="AlphaFoldDB" id="A0A0A2IWL2"/>
<comment type="caution">
    <text evidence="4">The sequence shown here is derived from an EMBL/GenBank/DDBJ whole genome shotgun (WGS) entry which is preliminary data.</text>
</comment>
<evidence type="ECO:0000313" key="5">
    <source>
        <dbReference type="Proteomes" id="UP000030143"/>
    </source>
</evidence>
<dbReference type="SUPFAM" id="SSF53697">
    <property type="entry name" value="SIS domain"/>
    <property type="match status" value="1"/>
</dbReference>
<dbReference type="GO" id="GO:0004476">
    <property type="term" value="F:mannose-6-phosphate isomerase activity"/>
    <property type="evidence" value="ECO:0007669"/>
    <property type="project" value="InterPro"/>
</dbReference>
<evidence type="ECO:0000256" key="1">
    <source>
        <dbReference type="ARBA" id="ARBA00010523"/>
    </source>
</evidence>
<accession>A0A0A2IWL2</accession>
<protein>
    <recommendedName>
        <fullName evidence="3">Bifunctional glucose-6-phosphate/mannose-6-phosphate isomerase C-terminal domain-containing protein</fullName>
    </recommendedName>
</protein>
<dbReference type="GO" id="GO:0004347">
    <property type="term" value="F:glucose-6-phosphate isomerase activity"/>
    <property type="evidence" value="ECO:0007669"/>
    <property type="project" value="InterPro"/>
</dbReference>
<dbReference type="InterPro" id="IPR046348">
    <property type="entry name" value="SIS_dom_sf"/>
</dbReference>
<name>A0A0A2IWL2_PENEN</name>
<dbReference type="GeneID" id="27674452"/>
<dbReference type="Proteomes" id="UP000030143">
    <property type="component" value="Unassembled WGS sequence"/>
</dbReference>
<feature type="domain" description="Bifunctional glucose-6-phosphate/mannose-6-phosphate isomerase C-terminal" evidence="3">
    <location>
        <begin position="215"/>
        <end position="354"/>
    </location>
</feature>
<dbReference type="OrthoDB" id="5041227at2759"/>
<dbReference type="GO" id="GO:0097367">
    <property type="term" value="F:carbohydrate derivative binding"/>
    <property type="evidence" value="ECO:0007669"/>
    <property type="project" value="InterPro"/>
</dbReference>
<dbReference type="Gene3D" id="3.40.50.10490">
    <property type="entry name" value="Glucose-6-phosphate isomerase like protein, domain 1"/>
    <property type="match status" value="2"/>
</dbReference>
<keyword evidence="5" id="KW-1185">Reference proteome</keyword>